<organism evidence="1 2">
    <name type="scientific">Rhizopus microsporus ATCC 52813</name>
    <dbReference type="NCBI Taxonomy" id="1340429"/>
    <lineage>
        <taxon>Eukaryota</taxon>
        <taxon>Fungi</taxon>
        <taxon>Fungi incertae sedis</taxon>
        <taxon>Mucoromycota</taxon>
        <taxon>Mucoromycotina</taxon>
        <taxon>Mucoromycetes</taxon>
        <taxon>Mucorales</taxon>
        <taxon>Mucorineae</taxon>
        <taxon>Rhizopodaceae</taxon>
        <taxon>Rhizopus</taxon>
    </lineage>
</organism>
<dbReference type="AlphaFoldDB" id="A0A2G4SII7"/>
<sequence>MYVLLAISPILDIIASNIKPSDYQADFFQGQSTLKSMSRQLKAHELYFNDTSQHRSDGLIKLFSLRKAELLLLETKHASIIIGAYLVHWQC</sequence>
<dbReference type="RefSeq" id="XP_023461914.1">
    <property type="nucleotide sequence ID" value="XM_023612177.1"/>
</dbReference>
<dbReference type="EMBL" id="KZ303867">
    <property type="protein sequence ID" value="PHZ08206.1"/>
    <property type="molecule type" value="Genomic_DNA"/>
</dbReference>
<reference evidence="1 2" key="1">
    <citation type="journal article" date="2016" name="Proc. Natl. Acad. Sci. U.S.A.">
        <title>Lipid metabolic changes in an early divergent fungus govern the establishment of a mutualistic symbiosis with endobacteria.</title>
        <authorList>
            <person name="Lastovetsky O.A."/>
            <person name="Gaspar M.L."/>
            <person name="Mondo S.J."/>
            <person name="LaButti K.M."/>
            <person name="Sandor L."/>
            <person name="Grigoriev I.V."/>
            <person name="Henry S.A."/>
            <person name="Pawlowska T.E."/>
        </authorList>
    </citation>
    <scope>NUCLEOTIDE SEQUENCE [LARGE SCALE GENOMIC DNA]</scope>
    <source>
        <strain evidence="1 2">ATCC 52813</strain>
    </source>
</reference>
<protein>
    <submittedName>
        <fullName evidence="1">Uncharacterized protein</fullName>
    </submittedName>
</protein>
<name>A0A2G4SII7_RHIZD</name>
<accession>A0A2G4SII7</accession>
<evidence type="ECO:0000313" key="2">
    <source>
        <dbReference type="Proteomes" id="UP000242254"/>
    </source>
</evidence>
<proteinExistence type="predicted"/>
<dbReference type="Proteomes" id="UP000242254">
    <property type="component" value="Unassembled WGS sequence"/>
</dbReference>
<keyword evidence="2" id="KW-1185">Reference proteome</keyword>
<gene>
    <name evidence="1" type="ORF">RHIMIDRAFT_270207</name>
</gene>
<dbReference type="GeneID" id="35443166"/>
<evidence type="ECO:0000313" key="1">
    <source>
        <dbReference type="EMBL" id="PHZ08206.1"/>
    </source>
</evidence>